<evidence type="ECO:0000256" key="1">
    <source>
        <dbReference type="SAM" id="Phobius"/>
    </source>
</evidence>
<accession>A0ABU0YIJ4</accession>
<name>A0ABU0YIJ4_9PROT</name>
<dbReference type="RefSeq" id="WP_379954937.1">
    <property type="nucleotide sequence ID" value="NZ_JAUYVI010000002.1"/>
</dbReference>
<keyword evidence="1" id="KW-0812">Transmembrane</keyword>
<reference evidence="3" key="1">
    <citation type="submission" date="2023-08" db="EMBL/GenBank/DDBJ databases">
        <title>Rhodospirillaceae gen. nov., a novel taxon isolated from the Yangtze River Yuezi River estuary sludge.</title>
        <authorList>
            <person name="Ruan L."/>
        </authorList>
    </citation>
    <scope>NUCLEOTIDE SEQUENCE [LARGE SCALE GENOMIC DNA]</scope>
    <source>
        <strain evidence="3">R-7</strain>
    </source>
</reference>
<protein>
    <submittedName>
        <fullName evidence="2">Uncharacterized protein</fullName>
    </submittedName>
</protein>
<feature type="transmembrane region" description="Helical" evidence="1">
    <location>
        <begin position="79"/>
        <end position="99"/>
    </location>
</feature>
<proteinExistence type="predicted"/>
<dbReference type="EMBL" id="JAUYVI010000002">
    <property type="protein sequence ID" value="MDQ7247534.1"/>
    <property type="molecule type" value="Genomic_DNA"/>
</dbReference>
<feature type="transmembrane region" description="Helical" evidence="1">
    <location>
        <begin position="44"/>
        <end position="67"/>
    </location>
</feature>
<evidence type="ECO:0000313" key="2">
    <source>
        <dbReference type="EMBL" id="MDQ7247534.1"/>
    </source>
</evidence>
<sequence length="104" mass="11142">MLASRLVFIGKLAATVLLPTAIALAVVMPLHFPISEFPYYELPTWAPIIAAAFSGTAAAVVSSRHFLGTETRSRAIKAAIWIGISCSAATWYLSMFILLNTKGS</sequence>
<comment type="caution">
    <text evidence="2">The sequence shown here is derived from an EMBL/GenBank/DDBJ whole genome shotgun (WGS) entry which is preliminary data.</text>
</comment>
<keyword evidence="3" id="KW-1185">Reference proteome</keyword>
<keyword evidence="1" id="KW-0472">Membrane</keyword>
<feature type="transmembrane region" description="Helical" evidence="1">
    <location>
        <begin position="12"/>
        <end position="32"/>
    </location>
</feature>
<organism evidence="2 3">
    <name type="scientific">Dongia sedimenti</name>
    <dbReference type="NCBI Taxonomy" id="3064282"/>
    <lineage>
        <taxon>Bacteria</taxon>
        <taxon>Pseudomonadati</taxon>
        <taxon>Pseudomonadota</taxon>
        <taxon>Alphaproteobacteria</taxon>
        <taxon>Rhodospirillales</taxon>
        <taxon>Dongiaceae</taxon>
        <taxon>Dongia</taxon>
    </lineage>
</organism>
<dbReference type="Proteomes" id="UP001230156">
    <property type="component" value="Unassembled WGS sequence"/>
</dbReference>
<evidence type="ECO:0000313" key="3">
    <source>
        <dbReference type="Proteomes" id="UP001230156"/>
    </source>
</evidence>
<gene>
    <name evidence="2" type="ORF">Q8A70_07640</name>
</gene>
<keyword evidence="1" id="KW-1133">Transmembrane helix</keyword>